<evidence type="ECO:0000313" key="1">
    <source>
        <dbReference type="EMBL" id="GAF71174.1"/>
    </source>
</evidence>
<feature type="non-terminal residue" evidence="1">
    <location>
        <position position="84"/>
    </location>
</feature>
<name>X0RQN9_9ZZZZ</name>
<dbReference type="EMBL" id="BARS01005295">
    <property type="protein sequence ID" value="GAF71174.1"/>
    <property type="molecule type" value="Genomic_DNA"/>
</dbReference>
<accession>X0RQN9</accession>
<dbReference type="AlphaFoldDB" id="X0RQN9"/>
<reference evidence="1" key="1">
    <citation type="journal article" date="2014" name="Front. Microbiol.">
        <title>High frequency of phylogenetically diverse reductive dehalogenase-homologous genes in deep subseafloor sedimentary metagenomes.</title>
        <authorList>
            <person name="Kawai M."/>
            <person name="Futagami T."/>
            <person name="Toyoda A."/>
            <person name="Takaki Y."/>
            <person name="Nishi S."/>
            <person name="Hori S."/>
            <person name="Arai W."/>
            <person name="Tsubouchi T."/>
            <person name="Morono Y."/>
            <person name="Uchiyama I."/>
            <person name="Ito T."/>
            <person name="Fujiyama A."/>
            <person name="Inagaki F."/>
            <person name="Takami H."/>
        </authorList>
    </citation>
    <scope>NUCLEOTIDE SEQUENCE</scope>
    <source>
        <strain evidence="1">Expedition CK06-06</strain>
    </source>
</reference>
<organism evidence="1">
    <name type="scientific">marine sediment metagenome</name>
    <dbReference type="NCBI Taxonomy" id="412755"/>
    <lineage>
        <taxon>unclassified sequences</taxon>
        <taxon>metagenomes</taxon>
        <taxon>ecological metagenomes</taxon>
    </lineage>
</organism>
<sequence length="84" mass="8741">MGATRDVALSGLPIRGISIATLAEASASHTLVGSDSGVLFINKYTTTTTYTLPSLVDGKGKIFWFLNAQSTGEIAVTAPSDCMM</sequence>
<gene>
    <name evidence="1" type="ORF">S01H1_10374</name>
</gene>
<comment type="caution">
    <text evidence="1">The sequence shown here is derived from an EMBL/GenBank/DDBJ whole genome shotgun (WGS) entry which is preliminary data.</text>
</comment>
<protein>
    <submittedName>
        <fullName evidence="1">Uncharacterized protein</fullName>
    </submittedName>
</protein>
<proteinExistence type="predicted"/>